<feature type="chain" id="PRO_5046320159" evidence="1">
    <location>
        <begin position="23"/>
        <end position="361"/>
    </location>
</feature>
<dbReference type="Pfam" id="PF18950">
    <property type="entry name" value="DUF5694"/>
    <property type="match status" value="1"/>
</dbReference>
<protein>
    <submittedName>
        <fullName evidence="2">DUF5694 domain-containing protein</fullName>
    </submittedName>
</protein>
<evidence type="ECO:0000313" key="3">
    <source>
        <dbReference type="Proteomes" id="UP001595724"/>
    </source>
</evidence>
<sequence length="361" mass="38648">MKKRLVTAGLSVVLAWSGIAQAQVDLQGLDRDMAGTRAQVLVLGSVHLSELPGGVEPGSLEPLLARLAAYEPDVIAIEAIPGESCDLMARLPSVYDKQSVSAYCGGTDAARAATGLDVPAAIAEVGKALATWPAVPAPEQRRHLAALFMAAGDNASALTQWLQLPPAERLAGDGLDSALATQLGRMMARDDERYRIAAPLAARLGLARVFPIDDHTGDNVAIVDSEVGAYGDAIRQAWASSEAQLQPLRKREGELVERGDMLALYRYINRPDVRQVQADGDFGAAMRETSPKRLAQAYVAGWETRNLRMVANVRAAFRERPGARVLVIVGASHKPWFDSLLGQMQGVDIVDVETVLQAGQE</sequence>
<feature type="signal peptide" evidence="1">
    <location>
        <begin position="1"/>
        <end position="22"/>
    </location>
</feature>
<keyword evidence="3" id="KW-1185">Reference proteome</keyword>
<keyword evidence="1" id="KW-0732">Signal</keyword>
<evidence type="ECO:0000313" key="2">
    <source>
        <dbReference type="EMBL" id="MFC3661322.1"/>
    </source>
</evidence>
<name>A0ABV7UWD4_9GAMM</name>
<dbReference type="Proteomes" id="UP001595724">
    <property type="component" value="Unassembled WGS sequence"/>
</dbReference>
<proteinExistence type="predicted"/>
<dbReference type="EMBL" id="JBHRYF010000014">
    <property type="protein sequence ID" value="MFC3661322.1"/>
    <property type="molecule type" value="Genomic_DNA"/>
</dbReference>
<accession>A0ABV7UWD4</accession>
<organism evidence="2 3">
    <name type="scientific">Luteimonas notoginsengisoli</name>
    <dbReference type="NCBI Taxonomy" id="1578200"/>
    <lineage>
        <taxon>Bacteria</taxon>
        <taxon>Pseudomonadati</taxon>
        <taxon>Pseudomonadota</taxon>
        <taxon>Gammaproteobacteria</taxon>
        <taxon>Lysobacterales</taxon>
        <taxon>Lysobacteraceae</taxon>
        <taxon>Luteimonas</taxon>
    </lineage>
</organism>
<reference evidence="3" key="1">
    <citation type="journal article" date="2019" name="Int. J. Syst. Evol. Microbiol.">
        <title>The Global Catalogue of Microorganisms (GCM) 10K type strain sequencing project: providing services to taxonomists for standard genome sequencing and annotation.</title>
        <authorList>
            <consortium name="The Broad Institute Genomics Platform"/>
            <consortium name="The Broad Institute Genome Sequencing Center for Infectious Disease"/>
            <person name="Wu L."/>
            <person name="Ma J."/>
        </authorList>
    </citation>
    <scope>NUCLEOTIDE SEQUENCE [LARGE SCALE GENOMIC DNA]</scope>
    <source>
        <strain evidence="3">KCTC 42211</strain>
    </source>
</reference>
<dbReference type="InterPro" id="IPR043749">
    <property type="entry name" value="DUF5694"/>
</dbReference>
<gene>
    <name evidence="2" type="ORF">ACFOM9_14765</name>
</gene>
<evidence type="ECO:0000256" key="1">
    <source>
        <dbReference type="SAM" id="SignalP"/>
    </source>
</evidence>
<comment type="caution">
    <text evidence="2">The sequence shown here is derived from an EMBL/GenBank/DDBJ whole genome shotgun (WGS) entry which is preliminary data.</text>
</comment>
<dbReference type="RefSeq" id="WP_386712527.1">
    <property type="nucleotide sequence ID" value="NZ_JBHRYF010000014.1"/>
</dbReference>